<dbReference type="KEGG" id="saci:Sinac_5645"/>
<dbReference type="GO" id="GO:0006313">
    <property type="term" value="P:DNA transposition"/>
    <property type="evidence" value="ECO:0007669"/>
    <property type="project" value="InterPro"/>
</dbReference>
<organism evidence="4 5">
    <name type="scientific">Singulisphaera acidiphila (strain ATCC BAA-1392 / DSM 18658 / VKM B-2454 / MOB10)</name>
    <dbReference type="NCBI Taxonomy" id="886293"/>
    <lineage>
        <taxon>Bacteria</taxon>
        <taxon>Pseudomonadati</taxon>
        <taxon>Planctomycetota</taxon>
        <taxon>Planctomycetia</taxon>
        <taxon>Isosphaerales</taxon>
        <taxon>Isosphaeraceae</taxon>
        <taxon>Singulisphaera</taxon>
    </lineage>
</organism>
<dbReference type="InterPro" id="IPR003201">
    <property type="entry name" value="Transposase_Tn5"/>
</dbReference>
<dbReference type="InterPro" id="IPR054836">
    <property type="entry name" value="Tn5_transposase"/>
</dbReference>
<evidence type="ECO:0000259" key="1">
    <source>
        <dbReference type="Pfam" id="PF01609"/>
    </source>
</evidence>
<accession>L0DM62</accession>
<dbReference type="PANTHER" id="PTHR37319">
    <property type="entry name" value="TRANSPOSASE"/>
    <property type="match status" value="1"/>
</dbReference>
<feature type="domain" description="Transposase Tn5-like N-terminal" evidence="3">
    <location>
        <begin position="2"/>
        <end position="58"/>
    </location>
</feature>
<gene>
    <name evidence="4" type="ordered locus">Sinac_5645</name>
</gene>
<evidence type="ECO:0000313" key="5">
    <source>
        <dbReference type="Proteomes" id="UP000010798"/>
    </source>
</evidence>
<feature type="domain" description="Transposase Tn5 dimerisation" evidence="2">
    <location>
        <begin position="354"/>
        <end position="445"/>
    </location>
</feature>
<feature type="domain" description="Transposase IS4-like" evidence="1">
    <location>
        <begin position="87"/>
        <end position="353"/>
    </location>
</feature>
<dbReference type="GO" id="GO:0004803">
    <property type="term" value="F:transposase activity"/>
    <property type="evidence" value="ECO:0007669"/>
    <property type="project" value="InterPro"/>
</dbReference>
<dbReference type="Gene3D" id="3.90.350.10">
    <property type="entry name" value="Transposase Inhibitor Protein From Tn5, Chain A, domain 1"/>
    <property type="match status" value="1"/>
</dbReference>
<protein>
    <submittedName>
        <fullName evidence="4">Transposase family protein</fullName>
    </submittedName>
</protein>
<reference evidence="4 5" key="1">
    <citation type="submission" date="2012-02" db="EMBL/GenBank/DDBJ databases">
        <title>Complete sequence of chromosome of Singulisphaera acidiphila DSM 18658.</title>
        <authorList>
            <consortium name="US DOE Joint Genome Institute (JGI-PGF)"/>
            <person name="Lucas S."/>
            <person name="Copeland A."/>
            <person name="Lapidus A."/>
            <person name="Glavina del Rio T."/>
            <person name="Dalin E."/>
            <person name="Tice H."/>
            <person name="Bruce D."/>
            <person name="Goodwin L."/>
            <person name="Pitluck S."/>
            <person name="Peters L."/>
            <person name="Ovchinnikova G."/>
            <person name="Chertkov O."/>
            <person name="Kyrpides N."/>
            <person name="Mavromatis K."/>
            <person name="Ivanova N."/>
            <person name="Brettin T."/>
            <person name="Detter J.C."/>
            <person name="Han C."/>
            <person name="Larimer F."/>
            <person name="Land M."/>
            <person name="Hauser L."/>
            <person name="Markowitz V."/>
            <person name="Cheng J.-F."/>
            <person name="Hugenholtz P."/>
            <person name="Woyke T."/>
            <person name="Wu D."/>
            <person name="Tindall B."/>
            <person name="Pomrenke H."/>
            <person name="Brambilla E."/>
            <person name="Klenk H.-P."/>
            <person name="Eisen J.A."/>
        </authorList>
    </citation>
    <scope>NUCLEOTIDE SEQUENCE [LARGE SCALE GENOMIC DNA]</scope>
    <source>
        <strain evidence="5">ATCC BAA-1392 / DSM 18658 / VKM B-2454 / MOB10</strain>
    </source>
</reference>
<dbReference type="RefSeq" id="WP_015248874.1">
    <property type="nucleotide sequence ID" value="NC_019892.1"/>
</dbReference>
<evidence type="ECO:0000259" key="2">
    <source>
        <dbReference type="Pfam" id="PF02281"/>
    </source>
</evidence>
<keyword evidence="5" id="KW-1185">Reference proteome</keyword>
<dbReference type="Pfam" id="PF14706">
    <property type="entry name" value="Tnp_DNA_bind"/>
    <property type="match status" value="1"/>
</dbReference>
<dbReference type="NCBIfam" id="NF033590">
    <property type="entry name" value="transpos_IS4_3"/>
    <property type="match status" value="1"/>
</dbReference>
<dbReference type="AlphaFoldDB" id="L0DM62"/>
<dbReference type="InterPro" id="IPR014737">
    <property type="entry name" value="Transposase_Tn5-like_C"/>
</dbReference>
<dbReference type="eggNOG" id="COG3385">
    <property type="taxonomic scope" value="Bacteria"/>
</dbReference>
<dbReference type="SUPFAM" id="SSF53098">
    <property type="entry name" value="Ribonuclease H-like"/>
    <property type="match status" value="1"/>
</dbReference>
<dbReference type="Pfam" id="PF02281">
    <property type="entry name" value="Dimer_Tnp_Tn5"/>
    <property type="match status" value="1"/>
</dbReference>
<dbReference type="PANTHER" id="PTHR37319:SF1">
    <property type="entry name" value="TRANSPOSASE TN5 DIMERISATION DOMAIN-CONTAINING PROTEIN"/>
    <property type="match status" value="1"/>
</dbReference>
<dbReference type="Gene3D" id="1.10.246.40">
    <property type="entry name" value="Tn5 transposase, domain 1"/>
    <property type="match status" value="1"/>
</dbReference>
<proteinExistence type="predicted"/>
<dbReference type="GO" id="GO:0003677">
    <property type="term" value="F:DNA binding"/>
    <property type="evidence" value="ECO:0007669"/>
    <property type="project" value="InterPro"/>
</dbReference>
<name>L0DM62_SINAD</name>
<dbReference type="Pfam" id="PF01609">
    <property type="entry name" value="DDE_Tnp_1"/>
    <property type="match status" value="1"/>
</dbReference>
<evidence type="ECO:0000313" key="4">
    <source>
        <dbReference type="EMBL" id="AGA29776.1"/>
    </source>
</evidence>
<dbReference type="InterPro" id="IPR014735">
    <property type="entry name" value="Transposase_Tn5-like_N"/>
</dbReference>
<dbReference type="InterPro" id="IPR002559">
    <property type="entry name" value="Transposase_11"/>
</dbReference>
<sequence length="458" mass="51429">MWSEHELRSVNLGDRRLNRRLAVLVESLAARPEASVPQAAGSWAAAKAAYRFWDNDRVSPEAILAAHRDSVFARLPENGPVLAIQDTTALDWTTHPATSGLGYRANRRKVGLLAHSVLAADPEGVPLGLLHQHVWARVPEELGHRELRNKLPTKAKETQRWIDALNATEAALPPDMIVVTVADREADFYDLFATTRRDGSHLLIRAKPRRRVRHAENLLDRALRTEPARGAFDVEIPRGPGRPARVASLTARFTAVSLAPPLTRRIGDRLPDLPVTAILAEEASPPEGQEPIRWWLLTTLPVTTLAEAERMVLWYSRRWLIERYHYVLKSGCQVERLQLEDASRLRRALATYTVVAWRLLWLTCRARQDPEGPCDAMIPGTSWQILHRVVERSEPPERAPGWRAAVRQLARLGGFLDRAGDGEPGVTTLWRGLRRLDDLILGWNLAEQASRARPPTCG</sequence>
<dbReference type="Gene3D" id="1.10.740.10">
    <property type="entry name" value="Transferase Inhibitor Protein From Tn5, Chain"/>
    <property type="match status" value="1"/>
</dbReference>
<dbReference type="InterPro" id="IPR038215">
    <property type="entry name" value="TN5-like_N_sf"/>
</dbReference>
<dbReference type="InterPro" id="IPR012337">
    <property type="entry name" value="RNaseH-like_sf"/>
</dbReference>
<dbReference type="STRING" id="886293.Sinac_5645"/>
<evidence type="ECO:0000259" key="3">
    <source>
        <dbReference type="Pfam" id="PF14706"/>
    </source>
</evidence>
<dbReference type="Proteomes" id="UP000010798">
    <property type="component" value="Chromosome"/>
</dbReference>
<dbReference type="HOGENOM" id="CLU_045115_0_0_0"/>
<dbReference type="EMBL" id="CP003364">
    <property type="protein sequence ID" value="AGA29776.1"/>
    <property type="molecule type" value="Genomic_DNA"/>
</dbReference>
<dbReference type="InterPro" id="IPR047768">
    <property type="entry name" value="Tn5p-like"/>
</dbReference>